<dbReference type="GO" id="GO:0003924">
    <property type="term" value="F:GTPase activity"/>
    <property type="evidence" value="ECO:0007669"/>
    <property type="project" value="InterPro"/>
</dbReference>
<dbReference type="GO" id="GO:0048500">
    <property type="term" value="C:signal recognition particle"/>
    <property type="evidence" value="ECO:0007669"/>
    <property type="project" value="InterPro"/>
</dbReference>
<keyword evidence="2" id="KW-0547">Nucleotide-binding</keyword>
<dbReference type="Proteomes" id="UP000534870">
    <property type="component" value="Unassembled WGS sequence"/>
</dbReference>
<dbReference type="SUPFAM" id="SSF52540">
    <property type="entry name" value="P-loop containing nucleoside triphosphate hydrolases"/>
    <property type="match status" value="1"/>
</dbReference>
<proteinExistence type="predicted"/>
<reference evidence="6 7" key="1">
    <citation type="submission" date="2020-06" db="EMBL/GenBank/DDBJ databases">
        <title>Description of novel acetic acid bacteria.</title>
        <authorList>
            <person name="Sombolestani A."/>
        </authorList>
    </citation>
    <scope>NUCLEOTIDE SEQUENCE [LARGE SCALE GENOMIC DNA]</scope>
    <source>
        <strain evidence="6 7">LMG 31431</strain>
    </source>
</reference>
<gene>
    <name evidence="6" type="ORF">HUK84_17220</name>
</gene>
<dbReference type="InterPro" id="IPR022941">
    <property type="entry name" value="SRP54"/>
</dbReference>
<feature type="domain" description="Signal recognition particle SRP54 helical bundle" evidence="5">
    <location>
        <begin position="1"/>
        <end position="86"/>
    </location>
</feature>
<dbReference type="PANTHER" id="PTHR11564:SF5">
    <property type="entry name" value="SIGNAL RECOGNITION PARTICLE SUBUNIT SRP54"/>
    <property type="match status" value="1"/>
</dbReference>
<dbReference type="InterPro" id="IPR000897">
    <property type="entry name" value="SRP54_GTPase_dom"/>
</dbReference>
<dbReference type="InterPro" id="IPR036225">
    <property type="entry name" value="SRP/SRP_N"/>
</dbReference>
<dbReference type="Pfam" id="PF00448">
    <property type="entry name" value="SRP54"/>
    <property type="match status" value="1"/>
</dbReference>
<dbReference type="InterPro" id="IPR042101">
    <property type="entry name" value="SRP54_N_sf"/>
</dbReference>
<evidence type="ECO:0000313" key="7">
    <source>
        <dbReference type="Proteomes" id="UP000534870"/>
    </source>
</evidence>
<evidence type="ECO:0000256" key="4">
    <source>
        <dbReference type="ARBA" id="ARBA00048027"/>
    </source>
</evidence>
<dbReference type="Gene3D" id="3.40.50.300">
    <property type="entry name" value="P-loop containing nucleotide triphosphate hydrolases"/>
    <property type="match status" value="1"/>
</dbReference>
<dbReference type="Gene3D" id="1.20.120.140">
    <property type="entry name" value="Signal recognition particle SRP54, nucleotide-binding domain"/>
    <property type="match status" value="1"/>
</dbReference>
<evidence type="ECO:0000256" key="2">
    <source>
        <dbReference type="ARBA" id="ARBA00022741"/>
    </source>
</evidence>
<dbReference type="Pfam" id="PF02881">
    <property type="entry name" value="SRP54_N"/>
    <property type="match status" value="1"/>
</dbReference>
<dbReference type="SMART" id="SM00963">
    <property type="entry name" value="SRP54_N"/>
    <property type="match status" value="1"/>
</dbReference>
<protein>
    <submittedName>
        <fullName evidence="6">Signal recognition particle receptor subunit alpha</fullName>
    </submittedName>
</protein>
<dbReference type="RefSeq" id="WP_176641354.1">
    <property type="nucleotide sequence ID" value="NZ_JABXXP010000610.1"/>
</dbReference>
<dbReference type="PANTHER" id="PTHR11564">
    <property type="entry name" value="SIGNAL RECOGNITION PARTICLE 54K PROTEIN SRP54"/>
    <property type="match status" value="1"/>
</dbReference>
<dbReference type="InterPro" id="IPR013822">
    <property type="entry name" value="Signal_recog_particl_SRP54_hlx"/>
</dbReference>
<keyword evidence="6" id="KW-0675">Receptor</keyword>
<evidence type="ECO:0000256" key="3">
    <source>
        <dbReference type="ARBA" id="ARBA00023134"/>
    </source>
</evidence>
<comment type="subcellular location">
    <subcellularLocation>
        <location evidence="1">Cytoplasm</location>
    </subcellularLocation>
</comment>
<dbReference type="EMBL" id="JABXXP010000610">
    <property type="protein sequence ID" value="NVN12845.1"/>
    <property type="molecule type" value="Genomic_DNA"/>
</dbReference>
<evidence type="ECO:0000259" key="5">
    <source>
        <dbReference type="SMART" id="SM00963"/>
    </source>
</evidence>
<evidence type="ECO:0000256" key="1">
    <source>
        <dbReference type="ARBA" id="ARBA00004496"/>
    </source>
</evidence>
<evidence type="ECO:0000313" key="6">
    <source>
        <dbReference type="EMBL" id="NVN12845.1"/>
    </source>
</evidence>
<dbReference type="GO" id="GO:0005525">
    <property type="term" value="F:GTP binding"/>
    <property type="evidence" value="ECO:0007669"/>
    <property type="project" value="UniProtKB-KW"/>
</dbReference>
<name>A0A7Y7IYX2_9PROT</name>
<keyword evidence="3" id="KW-0342">GTP-binding</keyword>
<organism evidence="6 7">
    <name type="scientific">Nguyenibacter vanlangensis</name>
    <dbReference type="NCBI Taxonomy" id="1216886"/>
    <lineage>
        <taxon>Bacteria</taxon>
        <taxon>Pseudomonadati</taxon>
        <taxon>Pseudomonadota</taxon>
        <taxon>Alphaproteobacteria</taxon>
        <taxon>Acetobacterales</taxon>
        <taxon>Acetobacteraceae</taxon>
        <taxon>Nguyenibacter</taxon>
    </lineage>
</organism>
<dbReference type="InterPro" id="IPR027417">
    <property type="entry name" value="P-loop_NTPase"/>
</dbReference>
<accession>A0A7Y7IYX2</accession>
<sequence>MFETLSSKLSGVFDGLAKRGALSEADVAEAMREVRLAMLDADVALPVVKDFVAKVRERAVGHEVLGSISPGQAVAKIVNDALIDALGGAGAVPLNLNAVAPVPILMVGLQGSGKTTTSGKIALRLATRER</sequence>
<dbReference type="AlphaFoldDB" id="A0A7Y7IYX2"/>
<feature type="non-terminal residue" evidence="6">
    <location>
        <position position="130"/>
    </location>
</feature>
<comment type="caution">
    <text evidence="6">The sequence shown here is derived from an EMBL/GenBank/DDBJ whole genome shotgun (WGS) entry which is preliminary data.</text>
</comment>
<dbReference type="SUPFAM" id="SSF47364">
    <property type="entry name" value="Domain of the SRP/SRP receptor G-proteins"/>
    <property type="match status" value="1"/>
</dbReference>
<comment type="catalytic activity">
    <reaction evidence="4">
        <text>GTP + H2O = GDP + phosphate + H(+)</text>
        <dbReference type="Rhea" id="RHEA:19669"/>
        <dbReference type="ChEBI" id="CHEBI:15377"/>
        <dbReference type="ChEBI" id="CHEBI:15378"/>
        <dbReference type="ChEBI" id="CHEBI:37565"/>
        <dbReference type="ChEBI" id="CHEBI:43474"/>
        <dbReference type="ChEBI" id="CHEBI:58189"/>
        <dbReference type="EC" id="3.6.5.4"/>
    </reaction>
</comment>
<dbReference type="GO" id="GO:0006614">
    <property type="term" value="P:SRP-dependent cotranslational protein targeting to membrane"/>
    <property type="evidence" value="ECO:0007669"/>
    <property type="project" value="InterPro"/>
</dbReference>